<comment type="caution">
    <text evidence="2">The sequence shown here is derived from an EMBL/GenBank/DDBJ whole genome shotgun (WGS) entry which is preliminary data.</text>
</comment>
<dbReference type="Gene3D" id="3.40.1440.10">
    <property type="entry name" value="GIY-YIG endonuclease"/>
    <property type="match status" value="1"/>
</dbReference>
<evidence type="ECO:0000259" key="1">
    <source>
        <dbReference type="PROSITE" id="PS50164"/>
    </source>
</evidence>
<dbReference type="PROSITE" id="PS50164">
    <property type="entry name" value="GIY_YIG"/>
    <property type="match status" value="1"/>
</dbReference>
<dbReference type="AlphaFoldDB" id="A0A1G2F1Q6"/>
<gene>
    <name evidence="2" type="ORF">A3H02_02830</name>
</gene>
<name>A0A1G2F1Q6_9BACT</name>
<dbReference type="EMBL" id="MHMS01000016">
    <property type="protein sequence ID" value="OGZ32014.1"/>
    <property type="molecule type" value="Genomic_DNA"/>
</dbReference>
<dbReference type="STRING" id="1801726.A3H02_02830"/>
<dbReference type="SUPFAM" id="SSF82771">
    <property type="entry name" value="GIY-YIG endonuclease"/>
    <property type="match status" value="1"/>
</dbReference>
<dbReference type="InterPro" id="IPR035901">
    <property type="entry name" value="GIY-YIG_endonuc_sf"/>
</dbReference>
<sequence length="77" mass="9228">MDNMPSKTKSNMFFYAYALGNLKDRNHYIGYTKDLRRGLEEHKNQENAKQRECCLKIAPGRKFLTQRLKKYKFSYSI</sequence>
<protein>
    <recommendedName>
        <fullName evidence="1">GIY-YIG domain-containing protein</fullName>
    </recommendedName>
</protein>
<dbReference type="Proteomes" id="UP000176787">
    <property type="component" value="Unassembled WGS sequence"/>
</dbReference>
<accession>A0A1G2F1Q6</accession>
<proteinExistence type="predicted"/>
<dbReference type="InterPro" id="IPR000305">
    <property type="entry name" value="GIY-YIG_endonuc"/>
</dbReference>
<feature type="domain" description="GIY-YIG" evidence="1">
    <location>
        <begin position="12"/>
        <end position="77"/>
    </location>
</feature>
<evidence type="ECO:0000313" key="2">
    <source>
        <dbReference type="EMBL" id="OGZ32014.1"/>
    </source>
</evidence>
<organism evidence="2 3">
    <name type="scientific">Candidatus Niyogibacteria bacterium RIFCSPLOWO2_12_FULL_41_13</name>
    <dbReference type="NCBI Taxonomy" id="1801726"/>
    <lineage>
        <taxon>Bacteria</taxon>
        <taxon>Candidatus Niyogiibacteriota</taxon>
    </lineage>
</organism>
<reference evidence="2 3" key="1">
    <citation type="journal article" date="2016" name="Nat. Commun.">
        <title>Thousands of microbial genomes shed light on interconnected biogeochemical processes in an aquifer system.</title>
        <authorList>
            <person name="Anantharaman K."/>
            <person name="Brown C.T."/>
            <person name="Hug L.A."/>
            <person name="Sharon I."/>
            <person name="Castelle C.J."/>
            <person name="Probst A.J."/>
            <person name="Thomas B.C."/>
            <person name="Singh A."/>
            <person name="Wilkins M.J."/>
            <person name="Karaoz U."/>
            <person name="Brodie E.L."/>
            <person name="Williams K.H."/>
            <person name="Hubbard S.S."/>
            <person name="Banfield J.F."/>
        </authorList>
    </citation>
    <scope>NUCLEOTIDE SEQUENCE [LARGE SCALE GENOMIC DNA]</scope>
</reference>
<dbReference type="Pfam" id="PF01541">
    <property type="entry name" value="GIY-YIG"/>
    <property type="match status" value="1"/>
</dbReference>
<evidence type="ECO:0000313" key="3">
    <source>
        <dbReference type="Proteomes" id="UP000176787"/>
    </source>
</evidence>